<keyword evidence="1" id="KW-0472">Membrane</keyword>
<evidence type="ECO:0000313" key="3">
    <source>
        <dbReference type="Proteomes" id="UP001497512"/>
    </source>
</evidence>
<keyword evidence="1" id="KW-1133">Transmembrane helix</keyword>
<evidence type="ECO:0000313" key="2">
    <source>
        <dbReference type="EMBL" id="CAK9222758.1"/>
    </source>
</evidence>
<dbReference type="EMBL" id="OZ019896">
    <property type="protein sequence ID" value="CAK9222758.1"/>
    <property type="molecule type" value="Genomic_DNA"/>
</dbReference>
<sequence length="150" mass="16650">MSLSVWKGVGQGKGESSQVGGATVCTRASSCGPSSVRFGPTALLFSGFAFAVAFSQLLRILFSKTRRRGRRGGGGEGEGNASVRRVRHHILQADYCASFFMFFAMRERRSSYLPCEKHVPARFRQPTNIKFRLEIHVWESQPLRGSMIGF</sequence>
<name>A0ABP0UKG8_9BRYO</name>
<accession>A0ABP0UKG8</accession>
<protein>
    <submittedName>
        <fullName evidence="2">Uncharacterized protein</fullName>
    </submittedName>
</protein>
<feature type="transmembrane region" description="Helical" evidence="1">
    <location>
        <begin position="42"/>
        <end position="62"/>
    </location>
</feature>
<gene>
    <name evidence="2" type="ORF">CSSPTR1EN2_LOCUS16377</name>
</gene>
<dbReference type="Proteomes" id="UP001497512">
    <property type="component" value="Chromosome 4"/>
</dbReference>
<evidence type="ECO:0000256" key="1">
    <source>
        <dbReference type="SAM" id="Phobius"/>
    </source>
</evidence>
<keyword evidence="1" id="KW-0812">Transmembrane</keyword>
<proteinExistence type="predicted"/>
<keyword evidence="3" id="KW-1185">Reference proteome</keyword>
<organism evidence="2 3">
    <name type="scientific">Sphagnum troendelagicum</name>
    <dbReference type="NCBI Taxonomy" id="128251"/>
    <lineage>
        <taxon>Eukaryota</taxon>
        <taxon>Viridiplantae</taxon>
        <taxon>Streptophyta</taxon>
        <taxon>Embryophyta</taxon>
        <taxon>Bryophyta</taxon>
        <taxon>Sphagnophytina</taxon>
        <taxon>Sphagnopsida</taxon>
        <taxon>Sphagnales</taxon>
        <taxon>Sphagnaceae</taxon>
        <taxon>Sphagnum</taxon>
    </lineage>
</organism>
<reference evidence="2" key="1">
    <citation type="submission" date="2024-02" db="EMBL/GenBank/DDBJ databases">
        <authorList>
            <consortium name="ELIXIR-Norway"/>
            <consortium name="Elixir Norway"/>
        </authorList>
    </citation>
    <scope>NUCLEOTIDE SEQUENCE</scope>
</reference>